<evidence type="ECO:0000313" key="3">
    <source>
        <dbReference type="EMBL" id="KAK1921040.1"/>
    </source>
</evidence>
<reference evidence="3" key="1">
    <citation type="submission" date="2023-02" db="EMBL/GenBank/DDBJ databases">
        <title>Identification and recombinant expression of a fungal hydrolase from Papiliotrema laurentii that hydrolyzes apple cutin and clears colloidal polyester polyurethane.</title>
        <authorList>
            <consortium name="DOE Joint Genome Institute"/>
            <person name="Roman V.A."/>
            <person name="Bojanowski C."/>
            <person name="Crable B.R."/>
            <person name="Wagner D.N."/>
            <person name="Hung C.S."/>
            <person name="Nadeau L.J."/>
            <person name="Schratz L."/>
            <person name="Haridas S."/>
            <person name="Pangilinan J."/>
            <person name="Lipzen A."/>
            <person name="Na H."/>
            <person name="Yan M."/>
            <person name="Ng V."/>
            <person name="Grigoriev I.V."/>
            <person name="Spatafora J.W."/>
            <person name="Barlow D."/>
            <person name="Biffinger J."/>
            <person name="Kelley-Loughnane N."/>
            <person name="Varaljay V.A."/>
            <person name="Crookes-Goodson W.J."/>
        </authorList>
    </citation>
    <scope>NUCLEOTIDE SEQUENCE</scope>
    <source>
        <strain evidence="3">5307AH</strain>
    </source>
</reference>
<evidence type="ECO:0000259" key="2">
    <source>
        <dbReference type="Pfam" id="PF13649"/>
    </source>
</evidence>
<dbReference type="Gene3D" id="3.40.50.150">
    <property type="entry name" value="Vaccinia Virus protein VP39"/>
    <property type="match status" value="1"/>
</dbReference>
<dbReference type="GO" id="GO:0032259">
    <property type="term" value="P:methylation"/>
    <property type="evidence" value="ECO:0007669"/>
    <property type="project" value="UniProtKB-KW"/>
</dbReference>
<feature type="region of interest" description="Disordered" evidence="1">
    <location>
        <begin position="62"/>
        <end position="102"/>
    </location>
</feature>
<feature type="compositionally biased region" description="Polar residues" evidence="1">
    <location>
        <begin position="73"/>
        <end position="85"/>
    </location>
</feature>
<dbReference type="Proteomes" id="UP001182556">
    <property type="component" value="Unassembled WGS sequence"/>
</dbReference>
<evidence type="ECO:0000313" key="4">
    <source>
        <dbReference type="Proteomes" id="UP001182556"/>
    </source>
</evidence>
<dbReference type="EMBL" id="JAODAN010000012">
    <property type="protein sequence ID" value="KAK1921040.1"/>
    <property type="molecule type" value="Genomic_DNA"/>
</dbReference>
<accession>A0AAD9FIY7</accession>
<protein>
    <submittedName>
        <fullName evidence="3">S-adenosyl-L-methionine-dependent methyltransferase</fullName>
    </submittedName>
</protein>
<dbReference type="Pfam" id="PF13649">
    <property type="entry name" value="Methyltransf_25"/>
    <property type="match status" value="1"/>
</dbReference>
<organism evidence="3 4">
    <name type="scientific">Papiliotrema laurentii</name>
    <name type="common">Cryptococcus laurentii</name>
    <dbReference type="NCBI Taxonomy" id="5418"/>
    <lineage>
        <taxon>Eukaryota</taxon>
        <taxon>Fungi</taxon>
        <taxon>Dikarya</taxon>
        <taxon>Basidiomycota</taxon>
        <taxon>Agaricomycotina</taxon>
        <taxon>Tremellomycetes</taxon>
        <taxon>Tremellales</taxon>
        <taxon>Rhynchogastremaceae</taxon>
        <taxon>Papiliotrema</taxon>
    </lineage>
</organism>
<dbReference type="GO" id="GO:0008168">
    <property type="term" value="F:methyltransferase activity"/>
    <property type="evidence" value="ECO:0007669"/>
    <property type="project" value="UniProtKB-KW"/>
</dbReference>
<comment type="caution">
    <text evidence="3">The sequence shown here is derived from an EMBL/GenBank/DDBJ whole genome shotgun (WGS) entry which is preliminary data.</text>
</comment>
<name>A0AAD9FIY7_PAPLA</name>
<dbReference type="CDD" id="cd02440">
    <property type="entry name" value="AdoMet_MTases"/>
    <property type="match status" value="1"/>
</dbReference>
<keyword evidence="4" id="KW-1185">Reference proteome</keyword>
<dbReference type="AlphaFoldDB" id="A0AAD9FIY7"/>
<feature type="region of interest" description="Disordered" evidence="1">
    <location>
        <begin position="1"/>
        <end position="29"/>
    </location>
</feature>
<evidence type="ECO:0000256" key="1">
    <source>
        <dbReference type="SAM" id="MobiDB-lite"/>
    </source>
</evidence>
<sequence>MEPTPRRPNMYTTNPTASAFPPDESAPRRLPLVMRRRGPAASARLTIPDLFSSAPLALSPPPTGLNVPMDAGPSTSRYPASTSGQHPAPPAHVAPTPSSAALHTDTSEDAYFSSWRGRKLRLPGPLPWPCDPLELERTEAQHHLLRLLLGYPFLGPVDEILRSAGTRARVLDIATGAGLWAAEVAEMYPWARVVGCDNAPIMELETWENVEWDIVDLEGLPYSPESFDVVNIRFAKLRVLSYPHLLRSAYSLVRPGGVLLLFDAISPPALSNGKSTTGTQAWSDAFHRSIGLAGLRPFSVDEVVKVFRGEDIVGNDMSVPIGHGQGTTGELVVGW</sequence>
<dbReference type="PANTHER" id="PTHR43591">
    <property type="entry name" value="METHYLTRANSFERASE"/>
    <property type="match status" value="1"/>
</dbReference>
<keyword evidence="3" id="KW-0808">Transferase</keyword>
<dbReference type="InterPro" id="IPR041698">
    <property type="entry name" value="Methyltransf_25"/>
</dbReference>
<proteinExistence type="predicted"/>
<keyword evidence="3" id="KW-0489">Methyltransferase</keyword>
<feature type="domain" description="Methyltransferase" evidence="2">
    <location>
        <begin position="170"/>
        <end position="257"/>
    </location>
</feature>
<gene>
    <name evidence="3" type="ORF">DB88DRAFT_502010</name>
</gene>
<dbReference type="InterPro" id="IPR029063">
    <property type="entry name" value="SAM-dependent_MTases_sf"/>
</dbReference>
<dbReference type="PANTHER" id="PTHR43591:SF24">
    <property type="entry name" value="2-METHOXY-6-POLYPRENYL-1,4-BENZOQUINOL METHYLASE, MITOCHONDRIAL"/>
    <property type="match status" value="1"/>
</dbReference>
<dbReference type="SUPFAM" id="SSF53335">
    <property type="entry name" value="S-adenosyl-L-methionine-dependent methyltransferases"/>
    <property type="match status" value="1"/>
</dbReference>